<dbReference type="InterPro" id="IPR050523">
    <property type="entry name" value="AKR_Detox_Biosynth"/>
</dbReference>
<dbReference type="Pfam" id="PF00248">
    <property type="entry name" value="Aldo_ket_red"/>
    <property type="match status" value="1"/>
</dbReference>
<keyword evidence="5" id="KW-1185">Reference proteome</keyword>
<evidence type="ECO:0000256" key="2">
    <source>
        <dbReference type="SAM" id="MobiDB-lite"/>
    </source>
</evidence>
<name>A0ABD5EP97_9ACTN</name>
<dbReference type="CDD" id="cd19087">
    <property type="entry name" value="AKR_AKR12A1_B1_C1"/>
    <property type="match status" value="1"/>
</dbReference>
<dbReference type="GO" id="GO:0005829">
    <property type="term" value="C:cytosol"/>
    <property type="evidence" value="ECO:0007669"/>
    <property type="project" value="UniProtKB-ARBA"/>
</dbReference>
<reference evidence="5" key="1">
    <citation type="submission" date="2023-07" db="EMBL/GenBank/DDBJ databases">
        <title>30 novel species of actinomycetes from the DSMZ collection.</title>
        <authorList>
            <person name="Nouioui I."/>
        </authorList>
    </citation>
    <scope>NUCLEOTIDE SEQUENCE [LARGE SCALE GENOMIC DNA]</scope>
    <source>
        <strain evidence="5">DSM 41981</strain>
    </source>
</reference>
<feature type="domain" description="NADP-dependent oxidoreductase" evidence="3">
    <location>
        <begin position="15"/>
        <end position="312"/>
    </location>
</feature>
<proteinExistence type="predicted"/>
<dbReference type="Proteomes" id="UP001183535">
    <property type="component" value="Unassembled WGS sequence"/>
</dbReference>
<evidence type="ECO:0000256" key="1">
    <source>
        <dbReference type="ARBA" id="ARBA00023002"/>
    </source>
</evidence>
<dbReference type="Gene3D" id="3.20.20.100">
    <property type="entry name" value="NADP-dependent oxidoreductase domain"/>
    <property type="match status" value="1"/>
</dbReference>
<dbReference type="InterPro" id="IPR036812">
    <property type="entry name" value="NAD(P)_OxRdtase_dom_sf"/>
</dbReference>
<dbReference type="SUPFAM" id="SSF51430">
    <property type="entry name" value="NAD(P)-linked oxidoreductase"/>
    <property type="match status" value="1"/>
</dbReference>
<dbReference type="AlphaFoldDB" id="A0ABD5EP97"/>
<dbReference type="RefSeq" id="WP_093830806.1">
    <property type="nucleotide sequence ID" value="NZ_JAVRES010000007.1"/>
</dbReference>
<evidence type="ECO:0000259" key="3">
    <source>
        <dbReference type="Pfam" id="PF00248"/>
    </source>
</evidence>
<dbReference type="GO" id="GO:0016491">
    <property type="term" value="F:oxidoreductase activity"/>
    <property type="evidence" value="ECO:0007669"/>
    <property type="project" value="UniProtKB-KW"/>
</dbReference>
<dbReference type="InterPro" id="IPR023210">
    <property type="entry name" value="NADP_OxRdtase_dom"/>
</dbReference>
<evidence type="ECO:0000313" key="4">
    <source>
        <dbReference type="EMBL" id="MDT0436435.1"/>
    </source>
</evidence>
<comment type="caution">
    <text evidence="4">The sequence shown here is derived from an EMBL/GenBank/DDBJ whole genome shotgun (WGS) entry which is preliminary data.</text>
</comment>
<accession>A0ABD5EP97</accession>
<protein>
    <submittedName>
        <fullName evidence="4">Aldo/keto reductase</fullName>
    </submittedName>
</protein>
<gene>
    <name evidence="4" type="ORF">RM877_17275</name>
</gene>
<feature type="region of interest" description="Disordered" evidence="2">
    <location>
        <begin position="324"/>
        <end position="353"/>
    </location>
</feature>
<dbReference type="PANTHER" id="PTHR43364:SF5">
    <property type="entry name" value="REDUCTASE"/>
    <property type="match status" value="1"/>
</dbReference>
<sequence>MEYTHLGHTGLSVSRLGLGTMNFGSHTTESDSHVMMDRALGLGLNFFDTADIYGRKAAPGGTEAVIGRWFARGGGRRDKVVLATKVYGRTAEGPNNKGLSARRLIQACDASLKRLRTDWIDVYQMHHVDRSTPWEEIWEAIGTLVAQGKVRYAGSCNFAGWHLVSAQAAAENRHHYGLVSEQCHYNLLARDAELDVIPAATELGLGVLPWSPLHGGLLSGVLGRGAAGSAVRSTSARVSGELARRRRALAGYEALCAERGVHPAVMALAWLLGRPGVTAPLVGPRTAEQLDLSVGALAVTLDGETLARLDALFPPVGSGGPAPGAWLDRSGYGEPPPACSGSSAAAPHEYARS</sequence>
<keyword evidence="1" id="KW-0560">Oxidoreductase</keyword>
<evidence type="ECO:0000313" key="5">
    <source>
        <dbReference type="Proteomes" id="UP001183535"/>
    </source>
</evidence>
<dbReference type="FunFam" id="3.20.20.100:FF:000004">
    <property type="entry name" value="Oxidoreductase, aldo/keto reductase"/>
    <property type="match status" value="1"/>
</dbReference>
<dbReference type="PANTHER" id="PTHR43364">
    <property type="entry name" value="NADH-SPECIFIC METHYLGLYOXAL REDUCTASE-RELATED"/>
    <property type="match status" value="1"/>
</dbReference>
<dbReference type="EMBL" id="JAVRES010000007">
    <property type="protein sequence ID" value="MDT0436435.1"/>
    <property type="molecule type" value="Genomic_DNA"/>
</dbReference>
<organism evidence="4 5">
    <name type="scientific">Streptomyces doudnae</name>
    <dbReference type="NCBI Taxonomy" id="3075536"/>
    <lineage>
        <taxon>Bacteria</taxon>
        <taxon>Bacillati</taxon>
        <taxon>Actinomycetota</taxon>
        <taxon>Actinomycetes</taxon>
        <taxon>Kitasatosporales</taxon>
        <taxon>Streptomycetaceae</taxon>
        <taxon>Streptomyces</taxon>
    </lineage>
</organism>